<evidence type="ECO:0000313" key="2">
    <source>
        <dbReference type="EMBL" id="KAJ8317556.1"/>
    </source>
</evidence>
<dbReference type="PANTHER" id="PTHR21446:SF12">
    <property type="entry name" value="POTASSIUM CHANNEL TETRAMERIZATION DOMAIN CONTAINING 1"/>
    <property type="match status" value="1"/>
</dbReference>
<evidence type="ECO:0000313" key="3">
    <source>
        <dbReference type="Proteomes" id="UP001217089"/>
    </source>
</evidence>
<proteinExistence type="predicted"/>
<dbReference type="Proteomes" id="UP001217089">
    <property type="component" value="Unassembled WGS sequence"/>
</dbReference>
<dbReference type="EMBL" id="JARBDR010000246">
    <property type="protein sequence ID" value="KAJ8317556.1"/>
    <property type="molecule type" value="Genomic_DNA"/>
</dbReference>
<gene>
    <name evidence="2" type="ORF">KUTeg_005460</name>
</gene>
<sequence length="228" mass="26319">MADATSELDLEIRNFQIEMASDNESDDDLIATVDLIEKLGEGGNIPNLEVIMQEEMQEDSSWSRSRTPADDPVSSIQDNDRFAKCKWLQTRGYRKEFKDETPSDLNSRLRTFYAEVRNAQGEGYTRSTFVGIRASINRHLHSPLYNKTFSLLNDKENYFYFSNQMFVSVLKNIKKDGLDKTEHYQALSDADLLKVRSSRVLSTDQPLPLLRKVWFDLTIGFARRGRET</sequence>
<reference evidence="2 3" key="1">
    <citation type="submission" date="2022-12" db="EMBL/GenBank/DDBJ databases">
        <title>Chromosome-level genome of Tegillarca granosa.</title>
        <authorList>
            <person name="Kim J."/>
        </authorList>
    </citation>
    <scope>NUCLEOTIDE SEQUENCE [LARGE SCALE GENOMIC DNA]</scope>
    <source>
        <strain evidence="2">Teg-2019</strain>
        <tissue evidence="2">Adductor muscle</tissue>
    </source>
</reference>
<name>A0ABQ9FJT5_TEGGR</name>
<protein>
    <submittedName>
        <fullName evidence="2">Uncharacterized protein</fullName>
    </submittedName>
</protein>
<dbReference type="InterPro" id="IPR052787">
    <property type="entry name" value="MAVS"/>
</dbReference>
<evidence type="ECO:0000256" key="1">
    <source>
        <dbReference type="SAM" id="MobiDB-lite"/>
    </source>
</evidence>
<organism evidence="2 3">
    <name type="scientific">Tegillarca granosa</name>
    <name type="common">Malaysian cockle</name>
    <name type="synonym">Anadara granosa</name>
    <dbReference type="NCBI Taxonomy" id="220873"/>
    <lineage>
        <taxon>Eukaryota</taxon>
        <taxon>Metazoa</taxon>
        <taxon>Spiralia</taxon>
        <taxon>Lophotrochozoa</taxon>
        <taxon>Mollusca</taxon>
        <taxon>Bivalvia</taxon>
        <taxon>Autobranchia</taxon>
        <taxon>Pteriomorphia</taxon>
        <taxon>Arcoida</taxon>
        <taxon>Arcoidea</taxon>
        <taxon>Arcidae</taxon>
        <taxon>Tegillarca</taxon>
    </lineage>
</organism>
<feature type="region of interest" description="Disordered" evidence="1">
    <location>
        <begin position="55"/>
        <end position="75"/>
    </location>
</feature>
<dbReference type="PANTHER" id="PTHR21446">
    <property type="entry name" value="DUF3504 DOMAIN-CONTAINING PROTEIN"/>
    <property type="match status" value="1"/>
</dbReference>
<accession>A0ABQ9FJT5</accession>
<keyword evidence="3" id="KW-1185">Reference proteome</keyword>
<comment type="caution">
    <text evidence="2">The sequence shown here is derived from an EMBL/GenBank/DDBJ whole genome shotgun (WGS) entry which is preliminary data.</text>
</comment>